<evidence type="ECO:0000259" key="4">
    <source>
        <dbReference type="PROSITE" id="PS50011"/>
    </source>
</evidence>
<dbReference type="AlphaFoldDB" id="A0A4Y7KW65"/>
<dbReference type="Gramene" id="RZC76361">
    <property type="protein sequence ID" value="RZC76361"/>
    <property type="gene ID" value="C5167_000442"/>
</dbReference>
<comment type="subcellular location">
    <subcellularLocation>
        <location evidence="1">Membrane</location>
    </subcellularLocation>
</comment>
<dbReference type="EMBL" id="CM010723">
    <property type="protein sequence ID" value="RZC76361.1"/>
    <property type="molecule type" value="Genomic_DNA"/>
</dbReference>
<evidence type="ECO:0000313" key="6">
    <source>
        <dbReference type="Proteomes" id="UP000316621"/>
    </source>
</evidence>
<dbReference type="GO" id="GO:0005524">
    <property type="term" value="F:ATP binding"/>
    <property type="evidence" value="ECO:0007669"/>
    <property type="project" value="InterPro"/>
</dbReference>
<sequence length="364" mass="40919">MGCFSCVRPIKDKSEPAGFCEDYGSQSKAGKIYLSEAERRIASEQAAQSDSCIVKAHVFEPTELIDATNAFNPDRVIGEGRLGRVYKGVLEDGQADLLAELRILSCIEHSNLIKMICYCDIGKEHYIVYEYMKERSLNLHLHDLQPGNKSLDWKTRMNIAEGVAKALEYLHNQKHPPTIYGGLKTTGILLNENYNPKLSDFSCVNYVARTGYTGELRKLAYGYVAIELFFTGRVSFKSDVYSFGVVLLELISGRKAIDRTRTSGEICMALWARRLLRSKKFKTIADPLMKGQYPYRGLVQALGLAEMCIKRNPNKRPPIAEVVTTLSKIASQIFEEERCTTEAGVQRKLVNLLHQPCCRTQVVG</sequence>
<name>A0A4Y7KW65_PAPSO</name>
<organism evidence="5 6">
    <name type="scientific">Papaver somniferum</name>
    <name type="common">Opium poppy</name>
    <dbReference type="NCBI Taxonomy" id="3469"/>
    <lineage>
        <taxon>Eukaryota</taxon>
        <taxon>Viridiplantae</taxon>
        <taxon>Streptophyta</taxon>
        <taxon>Embryophyta</taxon>
        <taxon>Tracheophyta</taxon>
        <taxon>Spermatophyta</taxon>
        <taxon>Magnoliopsida</taxon>
        <taxon>Ranunculales</taxon>
        <taxon>Papaveraceae</taxon>
        <taxon>Papaveroideae</taxon>
        <taxon>Papaver</taxon>
    </lineage>
</organism>
<keyword evidence="2" id="KW-0808">Transferase</keyword>
<dbReference type="InterPro" id="IPR011009">
    <property type="entry name" value="Kinase-like_dom_sf"/>
</dbReference>
<dbReference type="InterPro" id="IPR001245">
    <property type="entry name" value="Ser-Thr/Tyr_kinase_cat_dom"/>
</dbReference>
<evidence type="ECO:0000256" key="2">
    <source>
        <dbReference type="ARBA" id="ARBA00022527"/>
    </source>
</evidence>
<gene>
    <name evidence="5" type="ORF">C5167_000442</name>
</gene>
<dbReference type="FunFam" id="1.10.510.10:FF:000095">
    <property type="entry name" value="protein STRUBBELIG-RECEPTOR FAMILY 8"/>
    <property type="match status" value="1"/>
</dbReference>
<keyword evidence="3" id="KW-0472">Membrane</keyword>
<reference evidence="5 6" key="1">
    <citation type="journal article" date="2018" name="Science">
        <title>The opium poppy genome and morphinan production.</title>
        <authorList>
            <person name="Guo L."/>
            <person name="Winzer T."/>
            <person name="Yang X."/>
            <person name="Li Y."/>
            <person name="Ning Z."/>
            <person name="He Z."/>
            <person name="Teodor R."/>
            <person name="Lu Y."/>
            <person name="Bowser T.A."/>
            <person name="Graham I.A."/>
            <person name="Ye K."/>
        </authorList>
    </citation>
    <scope>NUCLEOTIDE SEQUENCE [LARGE SCALE GENOMIC DNA]</scope>
    <source>
        <strain evidence="6">cv. HN1</strain>
        <tissue evidence="5">Leaves</tissue>
    </source>
</reference>
<evidence type="ECO:0000256" key="1">
    <source>
        <dbReference type="ARBA" id="ARBA00004370"/>
    </source>
</evidence>
<dbReference type="InterPro" id="IPR000719">
    <property type="entry name" value="Prot_kinase_dom"/>
</dbReference>
<dbReference type="PANTHER" id="PTHR47985:SF23">
    <property type="entry name" value="OS07G0695300 PROTEIN"/>
    <property type="match status" value="1"/>
</dbReference>
<dbReference type="Gene3D" id="1.10.510.10">
    <property type="entry name" value="Transferase(Phosphotransferase) domain 1"/>
    <property type="match status" value="1"/>
</dbReference>
<feature type="domain" description="Protein kinase" evidence="4">
    <location>
        <begin position="71"/>
        <end position="334"/>
    </location>
</feature>
<evidence type="ECO:0000313" key="5">
    <source>
        <dbReference type="EMBL" id="RZC76361.1"/>
    </source>
</evidence>
<evidence type="ECO:0000256" key="3">
    <source>
        <dbReference type="ARBA" id="ARBA00023136"/>
    </source>
</evidence>
<dbReference type="GO" id="GO:0016020">
    <property type="term" value="C:membrane"/>
    <property type="evidence" value="ECO:0007669"/>
    <property type="project" value="UniProtKB-SubCell"/>
</dbReference>
<proteinExistence type="predicted"/>
<dbReference type="Proteomes" id="UP000316621">
    <property type="component" value="Chromosome 9"/>
</dbReference>
<dbReference type="PANTHER" id="PTHR47985">
    <property type="entry name" value="OS07G0668900 PROTEIN"/>
    <property type="match status" value="1"/>
</dbReference>
<keyword evidence="6" id="KW-1185">Reference proteome</keyword>
<accession>A0A4Y7KW65</accession>
<keyword evidence="2" id="KW-0723">Serine/threonine-protein kinase</keyword>
<dbReference type="Gene3D" id="3.30.200.20">
    <property type="entry name" value="Phosphorylase Kinase, domain 1"/>
    <property type="match status" value="2"/>
</dbReference>
<dbReference type="GO" id="GO:0004674">
    <property type="term" value="F:protein serine/threonine kinase activity"/>
    <property type="evidence" value="ECO:0007669"/>
    <property type="project" value="UniProtKB-KW"/>
</dbReference>
<protein>
    <recommendedName>
        <fullName evidence="4">Protein kinase domain-containing protein</fullName>
    </recommendedName>
</protein>
<dbReference type="Pfam" id="PF07714">
    <property type="entry name" value="PK_Tyr_Ser-Thr"/>
    <property type="match status" value="1"/>
</dbReference>
<dbReference type="SUPFAM" id="SSF56112">
    <property type="entry name" value="Protein kinase-like (PK-like)"/>
    <property type="match status" value="1"/>
</dbReference>
<keyword evidence="2" id="KW-0418">Kinase</keyword>
<dbReference type="PROSITE" id="PS50011">
    <property type="entry name" value="PROTEIN_KINASE_DOM"/>
    <property type="match status" value="1"/>
</dbReference>